<sequence>MEQSNSFSQQEAGTLEQVTEQSKESEQAKEREKEKEREAFSDLCNLIQTNQVVPIIGFDLFNYSVDSEYNDLLLLVIESYNKPLCDEVRQTRTINNTYDLINGVYHKLDEKKRRSFCIAFSKKIVELRTNFNLVPECFQQLARIKNFQFYINATIFNSLEAAVSDFKVEKTPGKKNYDIVNYHPRILQDIEYDNTSGDFSTENFKRPTIYNLLGTHDVAEGEYVLTDVQYMELLVKMISDEGKKFSNLKNALKDAVLLFVGCDFPDWILRFFLRFCVGTKMDKRNDLEKNYIIEQFPDEYSKAFFLGNYGIRKFQVQPDDFIGKLFMELKRRNCVENRYFNNKVFISYNRQDIEAAVSIYKQLTDNFIETWFDEILNNGDELDPEIQNGIDAACIFLPLVSNNINNKEDIPKYYIKEWNYACENKTPDAIFKVVIEGYNGYTLQNKLFSDKTKDLIINDGETLIGKTGASGPDYTLDKSFILKLKRKLFSCRVSK</sequence>
<keyword evidence="4" id="KW-1185">Reference proteome</keyword>
<evidence type="ECO:0000259" key="2">
    <source>
        <dbReference type="Pfam" id="PF13676"/>
    </source>
</evidence>
<protein>
    <submittedName>
        <fullName evidence="3">Toll/interleukin-1 receptor domain-containing protein</fullName>
    </submittedName>
</protein>
<proteinExistence type="predicted"/>
<name>A0ABS3Z013_9BACT</name>
<gene>
    <name evidence="3" type="ORF">J7I42_24715</name>
</gene>
<dbReference type="InterPro" id="IPR000157">
    <property type="entry name" value="TIR_dom"/>
</dbReference>
<evidence type="ECO:0000313" key="4">
    <source>
        <dbReference type="Proteomes" id="UP000677244"/>
    </source>
</evidence>
<dbReference type="RefSeq" id="WP_209141564.1">
    <property type="nucleotide sequence ID" value="NZ_JAGHKO010000010.1"/>
</dbReference>
<feature type="compositionally biased region" description="Polar residues" evidence="1">
    <location>
        <begin position="1"/>
        <end position="19"/>
    </location>
</feature>
<dbReference type="SUPFAM" id="SSF52200">
    <property type="entry name" value="Toll/Interleukin receptor TIR domain"/>
    <property type="match status" value="1"/>
</dbReference>
<dbReference type="Pfam" id="PF13676">
    <property type="entry name" value="TIR_2"/>
    <property type="match status" value="1"/>
</dbReference>
<reference evidence="3 4" key="1">
    <citation type="submission" date="2021-03" db="EMBL/GenBank/DDBJ databases">
        <title>Assistant Professor.</title>
        <authorList>
            <person name="Huq M.A."/>
        </authorList>
    </citation>
    <scope>NUCLEOTIDE SEQUENCE [LARGE SCALE GENOMIC DNA]</scope>
    <source>
        <strain evidence="3 4">MAH-29</strain>
    </source>
</reference>
<keyword evidence="3" id="KW-0675">Receptor</keyword>
<feature type="compositionally biased region" description="Basic and acidic residues" evidence="1">
    <location>
        <begin position="21"/>
        <end position="34"/>
    </location>
</feature>
<comment type="caution">
    <text evidence="3">The sequence shown here is derived from an EMBL/GenBank/DDBJ whole genome shotgun (WGS) entry which is preliminary data.</text>
</comment>
<dbReference type="Gene3D" id="3.40.50.10140">
    <property type="entry name" value="Toll/interleukin-1 receptor homology (TIR) domain"/>
    <property type="match status" value="1"/>
</dbReference>
<dbReference type="EMBL" id="JAGHKO010000010">
    <property type="protein sequence ID" value="MBO9203510.1"/>
    <property type="molecule type" value="Genomic_DNA"/>
</dbReference>
<evidence type="ECO:0000256" key="1">
    <source>
        <dbReference type="SAM" id="MobiDB-lite"/>
    </source>
</evidence>
<dbReference type="InterPro" id="IPR035897">
    <property type="entry name" value="Toll_tir_struct_dom_sf"/>
</dbReference>
<feature type="domain" description="TIR" evidence="2">
    <location>
        <begin position="344"/>
        <end position="436"/>
    </location>
</feature>
<dbReference type="Proteomes" id="UP000677244">
    <property type="component" value="Unassembled WGS sequence"/>
</dbReference>
<accession>A0ABS3Z013</accession>
<organism evidence="3 4">
    <name type="scientific">Niastella soli</name>
    <dbReference type="NCBI Taxonomy" id="2821487"/>
    <lineage>
        <taxon>Bacteria</taxon>
        <taxon>Pseudomonadati</taxon>
        <taxon>Bacteroidota</taxon>
        <taxon>Chitinophagia</taxon>
        <taxon>Chitinophagales</taxon>
        <taxon>Chitinophagaceae</taxon>
        <taxon>Niastella</taxon>
    </lineage>
</organism>
<dbReference type="Pfam" id="PF13289">
    <property type="entry name" value="SIR2_2"/>
    <property type="match status" value="1"/>
</dbReference>
<evidence type="ECO:0000313" key="3">
    <source>
        <dbReference type="EMBL" id="MBO9203510.1"/>
    </source>
</evidence>
<feature type="region of interest" description="Disordered" evidence="1">
    <location>
        <begin position="1"/>
        <end position="34"/>
    </location>
</feature>